<dbReference type="EMBL" id="CZAU01000012">
    <property type="protein sequence ID" value="CUP47350.1"/>
    <property type="molecule type" value="Genomic_DNA"/>
</dbReference>
<evidence type="ECO:0000313" key="1">
    <source>
        <dbReference type="EMBL" id="CUP47350.1"/>
    </source>
</evidence>
<accession>A0A174NLC0</accession>
<dbReference type="Proteomes" id="UP000095564">
    <property type="component" value="Unassembled WGS sequence"/>
</dbReference>
<sequence>MDIKKKETKFKIDQGWKKEIGKEEEVRCETEKKL</sequence>
<gene>
    <name evidence="1" type="ORF">ERS852520_01430</name>
</gene>
<reference evidence="1 2" key="1">
    <citation type="submission" date="2015-09" db="EMBL/GenBank/DDBJ databases">
        <authorList>
            <consortium name="Pathogen Informatics"/>
        </authorList>
    </citation>
    <scope>NUCLEOTIDE SEQUENCE [LARGE SCALE GENOMIC DNA]</scope>
    <source>
        <strain evidence="1 2">2789STDY5834908</strain>
    </source>
</reference>
<evidence type="ECO:0000313" key="2">
    <source>
        <dbReference type="Proteomes" id="UP000095564"/>
    </source>
</evidence>
<proteinExistence type="predicted"/>
<name>A0A174NLC0_ANAHA</name>
<dbReference type="AlphaFoldDB" id="A0A174NLC0"/>
<protein>
    <submittedName>
        <fullName evidence="1">Uncharacterized protein</fullName>
    </submittedName>
</protein>
<organism evidence="1 2">
    <name type="scientific">Anaerostipes hadrus</name>
    <dbReference type="NCBI Taxonomy" id="649756"/>
    <lineage>
        <taxon>Bacteria</taxon>
        <taxon>Bacillati</taxon>
        <taxon>Bacillota</taxon>
        <taxon>Clostridia</taxon>
        <taxon>Lachnospirales</taxon>
        <taxon>Lachnospiraceae</taxon>
        <taxon>Anaerostipes</taxon>
    </lineage>
</organism>